<reference evidence="2 3" key="1">
    <citation type="submission" date="2017-03" db="EMBL/GenBank/DDBJ databases">
        <title>Draft genome sequence of Streptomyces scabrisporus NF3, endophyte isolated from Amphipterygium adstringens.</title>
        <authorList>
            <person name="Vazquez M."/>
            <person name="Ceapa C.D."/>
            <person name="Rodriguez Luna D."/>
            <person name="Sanchez Esquivel S."/>
        </authorList>
    </citation>
    <scope>NUCLEOTIDE SEQUENCE [LARGE SCALE GENOMIC DNA]</scope>
    <source>
        <strain evidence="2 3">NF3</strain>
    </source>
</reference>
<dbReference type="Proteomes" id="UP000190037">
    <property type="component" value="Unassembled WGS sequence"/>
</dbReference>
<keyword evidence="3" id="KW-1185">Reference proteome</keyword>
<sequence>MADILIRIGRVVQTGPPIGHDGGSFARAGDGTGAEPDRCLSAADAPRPADLRRGRRGQRVGACGTYDAGTCPSGGAVGGSGRRGSLAAMGRTAMSADASG</sequence>
<gene>
    <name evidence="2" type="ORF">B4N89_36160</name>
</gene>
<feature type="region of interest" description="Disordered" evidence="1">
    <location>
        <begin position="73"/>
        <end position="100"/>
    </location>
</feature>
<comment type="caution">
    <text evidence="2">The sequence shown here is derived from an EMBL/GenBank/DDBJ whole genome shotgun (WGS) entry which is preliminary data.</text>
</comment>
<dbReference type="EMBL" id="MWQN01000003">
    <property type="protein sequence ID" value="OPC77731.1"/>
    <property type="molecule type" value="Genomic_DNA"/>
</dbReference>
<evidence type="ECO:0000313" key="2">
    <source>
        <dbReference type="EMBL" id="OPC77731.1"/>
    </source>
</evidence>
<protein>
    <submittedName>
        <fullName evidence="2">Uncharacterized protein</fullName>
    </submittedName>
</protein>
<dbReference type="AlphaFoldDB" id="A0A1T3NM44"/>
<name>A0A1T3NM44_9ACTN</name>
<feature type="region of interest" description="Disordered" evidence="1">
    <location>
        <begin position="15"/>
        <end position="34"/>
    </location>
</feature>
<accession>A0A1T3NM44</accession>
<proteinExistence type="predicted"/>
<evidence type="ECO:0000256" key="1">
    <source>
        <dbReference type="SAM" id="MobiDB-lite"/>
    </source>
</evidence>
<evidence type="ECO:0000313" key="3">
    <source>
        <dbReference type="Proteomes" id="UP000190037"/>
    </source>
</evidence>
<organism evidence="2 3">
    <name type="scientific">Embleya scabrispora</name>
    <dbReference type="NCBI Taxonomy" id="159449"/>
    <lineage>
        <taxon>Bacteria</taxon>
        <taxon>Bacillati</taxon>
        <taxon>Actinomycetota</taxon>
        <taxon>Actinomycetes</taxon>
        <taxon>Kitasatosporales</taxon>
        <taxon>Streptomycetaceae</taxon>
        <taxon>Embleya</taxon>
    </lineage>
</organism>
<dbReference type="STRING" id="159449.B4N89_36160"/>